<organism evidence="2 3">
    <name type="scientific">Candidatus Nomurabacteria bacterium CG10_big_fil_rev_8_21_14_0_10_03_31_7</name>
    <dbReference type="NCBI Taxonomy" id="1974730"/>
    <lineage>
        <taxon>Bacteria</taxon>
        <taxon>Candidatus Nomuraibacteriota</taxon>
    </lineage>
</organism>
<dbReference type="EMBL" id="PFCP01000064">
    <property type="protein sequence ID" value="PIR68679.1"/>
    <property type="molecule type" value="Genomic_DNA"/>
</dbReference>
<feature type="transmembrane region" description="Helical" evidence="1">
    <location>
        <begin position="83"/>
        <end position="100"/>
    </location>
</feature>
<evidence type="ECO:0000256" key="1">
    <source>
        <dbReference type="SAM" id="Phobius"/>
    </source>
</evidence>
<feature type="transmembrane region" description="Helical" evidence="1">
    <location>
        <begin position="120"/>
        <end position="141"/>
    </location>
</feature>
<evidence type="ECO:0000313" key="2">
    <source>
        <dbReference type="EMBL" id="PIR68679.1"/>
    </source>
</evidence>
<keyword evidence="1" id="KW-1133">Transmembrane helix</keyword>
<gene>
    <name evidence="2" type="ORF">COU48_02695</name>
</gene>
<comment type="caution">
    <text evidence="2">The sequence shown here is derived from an EMBL/GenBank/DDBJ whole genome shotgun (WGS) entry which is preliminary data.</text>
</comment>
<feature type="transmembrane region" description="Helical" evidence="1">
    <location>
        <begin position="45"/>
        <end position="63"/>
    </location>
</feature>
<feature type="transmembrane region" description="Helical" evidence="1">
    <location>
        <begin position="175"/>
        <end position="193"/>
    </location>
</feature>
<evidence type="ECO:0008006" key="4">
    <source>
        <dbReference type="Google" id="ProtNLM"/>
    </source>
</evidence>
<proteinExistence type="predicted"/>
<reference evidence="3" key="1">
    <citation type="submission" date="2017-09" db="EMBL/GenBank/DDBJ databases">
        <title>Depth-based differentiation of microbial function through sediment-hosted aquifers and enrichment of novel symbionts in the deep terrestrial subsurface.</title>
        <authorList>
            <person name="Probst A.J."/>
            <person name="Ladd B."/>
            <person name="Jarett J.K."/>
            <person name="Geller-Mcgrath D.E."/>
            <person name="Sieber C.M.K."/>
            <person name="Emerson J.B."/>
            <person name="Anantharaman K."/>
            <person name="Thomas B.C."/>
            <person name="Malmstrom R."/>
            <person name="Stieglmeier M."/>
            <person name="Klingl A."/>
            <person name="Woyke T."/>
            <person name="Ryan C.M."/>
            <person name="Banfield J.F."/>
        </authorList>
    </citation>
    <scope>NUCLEOTIDE SEQUENCE [LARGE SCALE GENOMIC DNA]</scope>
</reference>
<dbReference type="Proteomes" id="UP000228613">
    <property type="component" value="Unassembled WGS sequence"/>
</dbReference>
<feature type="transmembrane region" description="Helical" evidence="1">
    <location>
        <begin position="14"/>
        <end position="33"/>
    </location>
</feature>
<dbReference type="AlphaFoldDB" id="A0A2J0JH72"/>
<accession>A0A2J0JH72</accession>
<protein>
    <recommendedName>
        <fullName evidence="4">Ferric oxidoreductase domain-containing protein</fullName>
    </recommendedName>
</protein>
<keyword evidence="1" id="KW-0812">Transmembrane</keyword>
<feature type="transmembrane region" description="Helical" evidence="1">
    <location>
        <begin position="153"/>
        <end position="169"/>
    </location>
</feature>
<name>A0A2J0JH72_9BACT</name>
<sequence length="207" mass="24193">MRTYLKIIKYLQEIFLFISIITMMVLPITIVFYPYFVSNTVVSKLYFISHVFLFFVMMIRPLADIFTNVKWIRPLVILRKGTGVLSASIIVSFILAKLIVDPVGYFMSIGMLKYWSMVNYTVLAHLADISAVILLITSNNFSKRILGDWWKKVQKLSYVYFYGSVLYVYLSYRDIDLLIMLFITTVLIFIASIKNKKRLIESKENVI</sequence>
<evidence type="ECO:0000313" key="3">
    <source>
        <dbReference type="Proteomes" id="UP000228613"/>
    </source>
</evidence>
<keyword evidence="1" id="KW-0472">Membrane</keyword>